<evidence type="ECO:0000256" key="1">
    <source>
        <dbReference type="ARBA" id="ARBA00004141"/>
    </source>
</evidence>
<proteinExistence type="inferred from homology"/>
<feature type="transmembrane region" description="Helical" evidence="7">
    <location>
        <begin position="122"/>
        <end position="140"/>
    </location>
</feature>
<feature type="transmembrane region" description="Helical" evidence="7">
    <location>
        <begin position="21"/>
        <end position="46"/>
    </location>
</feature>
<evidence type="ECO:0000313" key="11">
    <source>
        <dbReference type="Proteomes" id="UP001595859"/>
    </source>
</evidence>
<dbReference type="InterPro" id="IPR027470">
    <property type="entry name" value="Cation_efflux_CTD"/>
</dbReference>
<dbReference type="Gene3D" id="1.20.1510.10">
    <property type="entry name" value="Cation efflux protein transmembrane domain"/>
    <property type="match status" value="1"/>
</dbReference>
<protein>
    <submittedName>
        <fullName evidence="10">Cation diffusion facilitator family transporter</fullName>
    </submittedName>
</protein>
<dbReference type="SUPFAM" id="SSF160240">
    <property type="entry name" value="Cation efflux protein cytoplasmic domain-like"/>
    <property type="match status" value="1"/>
</dbReference>
<evidence type="ECO:0000259" key="8">
    <source>
        <dbReference type="Pfam" id="PF01545"/>
    </source>
</evidence>
<feature type="domain" description="Cation efflux protein cytoplasmic" evidence="9">
    <location>
        <begin position="218"/>
        <end position="294"/>
    </location>
</feature>
<evidence type="ECO:0000256" key="5">
    <source>
        <dbReference type="ARBA" id="ARBA00022989"/>
    </source>
</evidence>
<dbReference type="Pfam" id="PF16916">
    <property type="entry name" value="ZT_dimer"/>
    <property type="match status" value="1"/>
</dbReference>
<dbReference type="PANTHER" id="PTHR43840:SF15">
    <property type="entry name" value="MITOCHONDRIAL METAL TRANSPORTER 1-RELATED"/>
    <property type="match status" value="1"/>
</dbReference>
<dbReference type="PANTHER" id="PTHR43840">
    <property type="entry name" value="MITOCHONDRIAL METAL TRANSPORTER 1-RELATED"/>
    <property type="match status" value="1"/>
</dbReference>
<organism evidence="10 11">
    <name type="scientific">Actinophytocola glycyrrhizae</name>
    <dbReference type="NCBI Taxonomy" id="2044873"/>
    <lineage>
        <taxon>Bacteria</taxon>
        <taxon>Bacillati</taxon>
        <taxon>Actinomycetota</taxon>
        <taxon>Actinomycetes</taxon>
        <taxon>Pseudonocardiales</taxon>
        <taxon>Pseudonocardiaceae</taxon>
    </lineage>
</organism>
<evidence type="ECO:0000256" key="4">
    <source>
        <dbReference type="ARBA" id="ARBA00022692"/>
    </source>
</evidence>
<feature type="transmembrane region" description="Helical" evidence="7">
    <location>
        <begin position="52"/>
        <end position="70"/>
    </location>
</feature>
<dbReference type="InterPro" id="IPR058533">
    <property type="entry name" value="Cation_efflux_TM"/>
</dbReference>
<comment type="similarity">
    <text evidence="2">Belongs to the cation diffusion facilitator (CDF) transporter (TC 2.A.4) family.</text>
</comment>
<dbReference type="InterPro" id="IPR036837">
    <property type="entry name" value="Cation_efflux_CTD_sf"/>
</dbReference>
<dbReference type="Proteomes" id="UP001595859">
    <property type="component" value="Unassembled WGS sequence"/>
</dbReference>
<dbReference type="InterPro" id="IPR027469">
    <property type="entry name" value="Cation_efflux_TMD_sf"/>
</dbReference>
<evidence type="ECO:0000256" key="6">
    <source>
        <dbReference type="ARBA" id="ARBA00023136"/>
    </source>
</evidence>
<feature type="transmembrane region" description="Helical" evidence="7">
    <location>
        <begin position="167"/>
        <end position="186"/>
    </location>
</feature>
<keyword evidence="3" id="KW-0813">Transport</keyword>
<keyword evidence="5 7" id="KW-1133">Transmembrane helix</keyword>
<dbReference type="RefSeq" id="WP_378057692.1">
    <property type="nucleotide sequence ID" value="NZ_JBHSIS010000008.1"/>
</dbReference>
<evidence type="ECO:0000313" key="10">
    <source>
        <dbReference type="EMBL" id="MFC4855736.1"/>
    </source>
</evidence>
<dbReference type="SUPFAM" id="SSF161111">
    <property type="entry name" value="Cation efflux protein transmembrane domain-like"/>
    <property type="match status" value="1"/>
</dbReference>
<dbReference type="Pfam" id="PF01545">
    <property type="entry name" value="Cation_efflux"/>
    <property type="match status" value="1"/>
</dbReference>
<keyword evidence="6 7" id="KW-0472">Membrane</keyword>
<reference evidence="11" key="1">
    <citation type="journal article" date="2019" name="Int. J. Syst. Evol. Microbiol.">
        <title>The Global Catalogue of Microorganisms (GCM) 10K type strain sequencing project: providing services to taxonomists for standard genome sequencing and annotation.</title>
        <authorList>
            <consortium name="The Broad Institute Genomics Platform"/>
            <consortium name="The Broad Institute Genome Sequencing Center for Infectious Disease"/>
            <person name="Wu L."/>
            <person name="Ma J."/>
        </authorList>
    </citation>
    <scope>NUCLEOTIDE SEQUENCE [LARGE SCALE GENOMIC DNA]</scope>
    <source>
        <strain evidence="11">ZS-22-S1</strain>
    </source>
</reference>
<feature type="domain" description="Cation efflux protein transmembrane" evidence="8">
    <location>
        <begin position="21"/>
        <end position="214"/>
    </location>
</feature>
<accession>A0ABV9S833</accession>
<dbReference type="Gene3D" id="3.30.70.1350">
    <property type="entry name" value="Cation efflux protein, cytoplasmic domain"/>
    <property type="match status" value="1"/>
</dbReference>
<dbReference type="NCBIfam" id="TIGR01297">
    <property type="entry name" value="CDF"/>
    <property type="match status" value="1"/>
</dbReference>
<dbReference type="EMBL" id="JBHSIS010000008">
    <property type="protein sequence ID" value="MFC4855736.1"/>
    <property type="molecule type" value="Genomic_DNA"/>
</dbReference>
<keyword evidence="11" id="KW-1185">Reference proteome</keyword>
<name>A0ABV9S833_9PSEU</name>
<comment type="subcellular location">
    <subcellularLocation>
        <location evidence="1">Membrane</location>
        <topology evidence="1">Multi-pass membrane protein</topology>
    </subcellularLocation>
</comment>
<evidence type="ECO:0000259" key="9">
    <source>
        <dbReference type="Pfam" id="PF16916"/>
    </source>
</evidence>
<evidence type="ECO:0000256" key="7">
    <source>
        <dbReference type="SAM" id="Phobius"/>
    </source>
</evidence>
<sequence>MGHGHGHTHTLPSSKRGLRALWVSFAALAATALVQALLLGVTGSVALLGDTLHNVTDALTAVPLGIAFLLGRRAATRRFTYGLGRAEDLAGLVILAVIAGSAVLAGWQAIDRLLSPRPVTGVLWLALAGVVGFGGNEAVARYRIRVGREIGSAALVADGLHARTDGFTSLAVVAAAGGAALGWSWVDPVAGLAIAVAIGWVLVGAAREVFGRLLDAVDPKLVDDAEAALRSTSGVRAVDRLRLRWIGHRVTAEATVAVDPELTLAAAHDIAHDAEHALRHAVPQLVDATIHAHPGQSPP</sequence>
<gene>
    <name evidence="10" type="ORF">ACFPCV_19675</name>
</gene>
<keyword evidence="4 7" id="KW-0812">Transmembrane</keyword>
<dbReference type="InterPro" id="IPR050291">
    <property type="entry name" value="CDF_Transporter"/>
</dbReference>
<evidence type="ECO:0000256" key="2">
    <source>
        <dbReference type="ARBA" id="ARBA00008114"/>
    </source>
</evidence>
<evidence type="ECO:0000256" key="3">
    <source>
        <dbReference type="ARBA" id="ARBA00022448"/>
    </source>
</evidence>
<feature type="transmembrane region" description="Helical" evidence="7">
    <location>
        <begin position="192"/>
        <end position="210"/>
    </location>
</feature>
<comment type="caution">
    <text evidence="10">The sequence shown here is derived from an EMBL/GenBank/DDBJ whole genome shotgun (WGS) entry which is preliminary data.</text>
</comment>
<feature type="transmembrane region" description="Helical" evidence="7">
    <location>
        <begin position="90"/>
        <end position="110"/>
    </location>
</feature>
<dbReference type="InterPro" id="IPR002524">
    <property type="entry name" value="Cation_efflux"/>
</dbReference>